<proteinExistence type="inferred from homology"/>
<evidence type="ECO:0000256" key="6">
    <source>
        <dbReference type="ARBA" id="ARBA00023136"/>
    </source>
</evidence>
<dbReference type="Proteomes" id="UP001548590">
    <property type="component" value="Unassembled WGS sequence"/>
</dbReference>
<protein>
    <submittedName>
        <fullName evidence="9">Biopolymer transporter ExbD</fullName>
    </submittedName>
</protein>
<feature type="transmembrane region" description="Helical" evidence="8">
    <location>
        <begin position="20"/>
        <end position="41"/>
    </location>
</feature>
<gene>
    <name evidence="9" type="ORF">ABVT11_10400</name>
</gene>
<comment type="subcellular location">
    <subcellularLocation>
        <location evidence="1">Cell membrane</location>
        <topology evidence="1">Single-pass membrane protein</topology>
    </subcellularLocation>
    <subcellularLocation>
        <location evidence="7">Cell membrane</location>
        <topology evidence="7">Single-pass type II membrane protein</topology>
    </subcellularLocation>
</comment>
<evidence type="ECO:0000256" key="5">
    <source>
        <dbReference type="ARBA" id="ARBA00022989"/>
    </source>
</evidence>
<evidence type="ECO:0000256" key="4">
    <source>
        <dbReference type="ARBA" id="ARBA00022692"/>
    </source>
</evidence>
<accession>A0ABV2CQP6</accession>
<evidence type="ECO:0000256" key="2">
    <source>
        <dbReference type="ARBA" id="ARBA00005811"/>
    </source>
</evidence>
<evidence type="ECO:0000256" key="1">
    <source>
        <dbReference type="ARBA" id="ARBA00004162"/>
    </source>
</evidence>
<keyword evidence="10" id="KW-1185">Reference proteome</keyword>
<evidence type="ECO:0000256" key="7">
    <source>
        <dbReference type="RuleBase" id="RU003879"/>
    </source>
</evidence>
<dbReference type="PANTHER" id="PTHR30558">
    <property type="entry name" value="EXBD MEMBRANE COMPONENT OF PMF-DRIVEN MACROMOLECULE IMPORT SYSTEM"/>
    <property type="match status" value="1"/>
</dbReference>
<sequence length="141" mass="15039">MAFGGFNKQGSSAPMAEINMVPLIDVMLVLLVIFILTAPLLTNAVKVDLPRTTSDENKVKPERIEIAITPDSAVFWNGEKLEEADVASRFEGAGAAVTDPAAAPEIQLRADKTTPYEAIAKVMAAAARAKLTKIAFVSQPE</sequence>
<dbReference type="InterPro" id="IPR003400">
    <property type="entry name" value="ExbD"/>
</dbReference>
<dbReference type="Pfam" id="PF02472">
    <property type="entry name" value="ExbD"/>
    <property type="match status" value="1"/>
</dbReference>
<keyword evidence="4 7" id="KW-0812">Transmembrane</keyword>
<evidence type="ECO:0000313" key="10">
    <source>
        <dbReference type="Proteomes" id="UP001548590"/>
    </source>
</evidence>
<keyword evidence="7" id="KW-0813">Transport</keyword>
<comment type="caution">
    <text evidence="9">The sequence shown here is derived from an EMBL/GenBank/DDBJ whole genome shotgun (WGS) entry which is preliminary data.</text>
</comment>
<evidence type="ECO:0000256" key="8">
    <source>
        <dbReference type="SAM" id="Phobius"/>
    </source>
</evidence>
<evidence type="ECO:0000313" key="9">
    <source>
        <dbReference type="EMBL" id="MET1490235.1"/>
    </source>
</evidence>
<organism evidence="9 10">
    <name type="scientific">Uliginosibacterium paludis</name>
    <dbReference type="NCBI Taxonomy" id="1615952"/>
    <lineage>
        <taxon>Bacteria</taxon>
        <taxon>Pseudomonadati</taxon>
        <taxon>Pseudomonadota</taxon>
        <taxon>Betaproteobacteria</taxon>
        <taxon>Rhodocyclales</taxon>
        <taxon>Zoogloeaceae</taxon>
        <taxon>Uliginosibacterium</taxon>
    </lineage>
</organism>
<keyword evidence="5 8" id="KW-1133">Transmembrane helix</keyword>
<reference evidence="9 10" key="1">
    <citation type="submission" date="2024-07" db="EMBL/GenBank/DDBJ databases">
        <title>Uliginosibacterium paludis KCTC:42655.</title>
        <authorList>
            <person name="Kim M.K."/>
        </authorList>
    </citation>
    <scope>NUCLEOTIDE SEQUENCE [LARGE SCALE GENOMIC DNA]</scope>
    <source>
        <strain evidence="9 10">KCTC 42655</strain>
    </source>
</reference>
<comment type="similarity">
    <text evidence="2 7">Belongs to the ExbD/TolR family.</text>
</comment>
<dbReference type="RefSeq" id="WP_345928402.1">
    <property type="nucleotide sequence ID" value="NZ_JBDIVF010000006.1"/>
</dbReference>
<name>A0ABV2CQP6_9RHOO</name>
<keyword evidence="7" id="KW-0653">Protein transport</keyword>
<dbReference type="PANTHER" id="PTHR30558:SF7">
    <property type="entry name" value="TOL-PAL SYSTEM PROTEIN TOLR"/>
    <property type="match status" value="1"/>
</dbReference>
<keyword evidence="6 8" id="KW-0472">Membrane</keyword>
<dbReference type="Gene3D" id="3.30.420.270">
    <property type="match status" value="1"/>
</dbReference>
<dbReference type="EMBL" id="JBEWLZ010000005">
    <property type="protein sequence ID" value="MET1490235.1"/>
    <property type="molecule type" value="Genomic_DNA"/>
</dbReference>
<evidence type="ECO:0000256" key="3">
    <source>
        <dbReference type="ARBA" id="ARBA00022475"/>
    </source>
</evidence>
<keyword evidence="3" id="KW-1003">Cell membrane</keyword>